<evidence type="ECO:0000256" key="3">
    <source>
        <dbReference type="ARBA" id="ARBA00022806"/>
    </source>
</evidence>
<dbReference type="SMART" id="SM00490">
    <property type="entry name" value="HELICc"/>
    <property type="match status" value="1"/>
</dbReference>
<accession>A0A6A7FTP5</accession>
<dbReference type="Pfam" id="PF00271">
    <property type="entry name" value="Helicase_C"/>
    <property type="match status" value="1"/>
</dbReference>
<dbReference type="Gene3D" id="3.40.50.300">
    <property type="entry name" value="P-loop containing nucleotide triphosphate hydrolases"/>
    <property type="match status" value="2"/>
</dbReference>
<evidence type="ECO:0000256" key="6">
    <source>
        <dbReference type="SAM" id="MobiDB-lite"/>
    </source>
</evidence>
<evidence type="ECO:0000256" key="4">
    <source>
        <dbReference type="ARBA" id="ARBA00022840"/>
    </source>
</evidence>
<dbReference type="Pfam" id="PF00270">
    <property type="entry name" value="DEAD"/>
    <property type="match status" value="1"/>
</dbReference>
<protein>
    <submittedName>
        <fullName evidence="9">ATP-dependent RNA helicase DDX47</fullName>
    </submittedName>
</protein>
<evidence type="ECO:0000256" key="5">
    <source>
        <dbReference type="RuleBase" id="RU000492"/>
    </source>
</evidence>
<feature type="domain" description="Helicase C-terminal" evidence="8">
    <location>
        <begin position="139"/>
        <end position="288"/>
    </location>
</feature>
<dbReference type="PROSITE" id="PS51194">
    <property type="entry name" value="HELICASE_CTER"/>
    <property type="match status" value="1"/>
</dbReference>
<dbReference type="CDD" id="cd18787">
    <property type="entry name" value="SF2_C_DEAD"/>
    <property type="match status" value="1"/>
</dbReference>
<keyword evidence="3 5" id="KW-0347">Helicase</keyword>
<dbReference type="SUPFAM" id="SSF52540">
    <property type="entry name" value="P-loop containing nucleoside triphosphate hydrolases"/>
    <property type="match status" value="1"/>
</dbReference>
<feature type="region of interest" description="Disordered" evidence="6">
    <location>
        <begin position="310"/>
        <end position="360"/>
    </location>
</feature>
<dbReference type="PANTHER" id="PTHR47959">
    <property type="entry name" value="ATP-DEPENDENT RNA HELICASE RHLE-RELATED"/>
    <property type="match status" value="1"/>
</dbReference>
<keyword evidence="2 5" id="KW-0378">Hydrolase</keyword>
<dbReference type="GO" id="GO:0003676">
    <property type="term" value="F:nucleic acid binding"/>
    <property type="evidence" value="ECO:0007669"/>
    <property type="project" value="InterPro"/>
</dbReference>
<proteinExistence type="evidence at transcript level"/>
<evidence type="ECO:0000259" key="8">
    <source>
        <dbReference type="PROSITE" id="PS51194"/>
    </source>
</evidence>
<dbReference type="InterPro" id="IPR001650">
    <property type="entry name" value="Helicase_C-like"/>
</dbReference>
<dbReference type="GO" id="GO:0003724">
    <property type="term" value="F:RNA helicase activity"/>
    <property type="evidence" value="ECO:0007669"/>
    <property type="project" value="TreeGrafter"/>
</dbReference>
<evidence type="ECO:0000313" key="9">
    <source>
        <dbReference type="EMBL" id="LAC21634.1"/>
    </source>
</evidence>
<reference evidence="9" key="1">
    <citation type="submission" date="2017-11" db="EMBL/GenBank/DDBJ databases">
        <title>The sensing device of the deep-sea amphipod.</title>
        <authorList>
            <person name="Kobayashi H."/>
            <person name="Nagahama T."/>
            <person name="Arai W."/>
            <person name="Sasagawa Y."/>
            <person name="Umeda M."/>
            <person name="Hayashi T."/>
            <person name="Nikaido I."/>
            <person name="Watanabe H."/>
            <person name="Oguri K."/>
            <person name="Kitazato H."/>
            <person name="Fujioka K."/>
            <person name="Kido Y."/>
            <person name="Takami H."/>
        </authorList>
    </citation>
    <scope>NUCLEOTIDE SEQUENCE</scope>
    <source>
        <tissue evidence="9">Whole body</tissue>
    </source>
</reference>
<dbReference type="PROSITE" id="PS51192">
    <property type="entry name" value="HELICASE_ATP_BIND_1"/>
    <property type="match status" value="1"/>
</dbReference>
<dbReference type="AlphaFoldDB" id="A0A6A7FTP5"/>
<evidence type="ECO:0000256" key="1">
    <source>
        <dbReference type="ARBA" id="ARBA00022741"/>
    </source>
</evidence>
<dbReference type="InterPro" id="IPR014001">
    <property type="entry name" value="Helicase_ATP-bd"/>
</dbReference>
<name>A0A6A7FTP5_9CRUS</name>
<dbReference type="InterPro" id="IPR027417">
    <property type="entry name" value="P-loop_NTPase"/>
</dbReference>
<keyword evidence="1 5" id="KW-0547">Nucleotide-binding</keyword>
<feature type="domain" description="Helicase ATP-binding" evidence="7">
    <location>
        <begin position="1"/>
        <end position="112"/>
    </location>
</feature>
<comment type="similarity">
    <text evidence="5">Belongs to the DEAD box helicase family.</text>
</comment>
<dbReference type="InterPro" id="IPR011545">
    <property type="entry name" value="DEAD/DEAH_box_helicase_dom"/>
</dbReference>
<evidence type="ECO:0000259" key="7">
    <source>
        <dbReference type="PROSITE" id="PS51192"/>
    </source>
</evidence>
<evidence type="ECO:0000256" key="2">
    <source>
        <dbReference type="ARBA" id="ARBA00022801"/>
    </source>
</evidence>
<dbReference type="GO" id="GO:0005829">
    <property type="term" value="C:cytosol"/>
    <property type="evidence" value="ECO:0007669"/>
    <property type="project" value="TreeGrafter"/>
</dbReference>
<dbReference type="InterPro" id="IPR000629">
    <property type="entry name" value="RNA-helicase_DEAD-box_CS"/>
</dbReference>
<organism evidence="9">
    <name type="scientific">Hirondellea gigas</name>
    <dbReference type="NCBI Taxonomy" id="1518452"/>
    <lineage>
        <taxon>Eukaryota</taxon>
        <taxon>Metazoa</taxon>
        <taxon>Ecdysozoa</taxon>
        <taxon>Arthropoda</taxon>
        <taxon>Crustacea</taxon>
        <taxon>Multicrustacea</taxon>
        <taxon>Malacostraca</taxon>
        <taxon>Eumalacostraca</taxon>
        <taxon>Peracarida</taxon>
        <taxon>Amphipoda</taxon>
        <taxon>Amphilochidea</taxon>
        <taxon>Lysianassida</taxon>
        <taxon>Lysianassidira</taxon>
        <taxon>Lysianassoidea</taxon>
        <taxon>Lysianassidae</taxon>
        <taxon>Hirondellea</taxon>
    </lineage>
</organism>
<sequence>MGRDIGLKCLAVVGGIDMAHQAQMLLKKPHIVVATLGRLADHLKHLKGFSLRTVKYLVLDEADRILNQDFEDEMDRVIRALPKQRTTMLFSATITNKVRELQRAHLRGAVKVEVNSSFKLVDTLQQYMISMPFIDRHVYLVYLIKSLNLKSVIVFCNTRANTVKTALILRQCGHTAIPLYGDMSQTKRLEALAKFKKKERSVLVATNVASRGLDIPCVDYVINLEVPTKSEDYIHRVGRTARAGRTGTAITFVSQFEIEDFIRIEHVVMQDSEVKRIPLYPISKNDVLKYTNQISEAERAAKKEMRQIEDIRRANSGGGSHSDDDTEEASGVRKRLKRDDSGFKGHKSGFKNKKAKRQRR</sequence>
<dbReference type="PROSITE" id="PS00039">
    <property type="entry name" value="DEAD_ATP_HELICASE"/>
    <property type="match status" value="1"/>
</dbReference>
<keyword evidence="4 5" id="KW-0067">ATP-binding</keyword>
<dbReference type="EMBL" id="IACT01002350">
    <property type="protein sequence ID" value="LAC21634.1"/>
    <property type="molecule type" value="mRNA"/>
</dbReference>
<dbReference type="GO" id="GO:0016787">
    <property type="term" value="F:hydrolase activity"/>
    <property type="evidence" value="ECO:0007669"/>
    <property type="project" value="UniProtKB-KW"/>
</dbReference>
<dbReference type="GO" id="GO:0005524">
    <property type="term" value="F:ATP binding"/>
    <property type="evidence" value="ECO:0007669"/>
    <property type="project" value="UniProtKB-KW"/>
</dbReference>
<dbReference type="InterPro" id="IPR050079">
    <property type="entry name" value="DEAD_box_RNA_helicase"/>
</dbReference>
<dbReference type="PANTHER" id="PTHR47959:SF20">
    <property type="entry name" value="RNA HELICASE"/>
    <property type="match status" value="1"/>
</dbReference>
<feature type="compositionally biased region" description="Basic residues" evidence="6">
    <location>
        <begin position="344"/>
        <end position="360"/>
    </location>
</feature>